<dbReference type="GO" id="GO:0004252">
    <property type="term" value="F:serine-type endopeptidase activity"/>
    <property type="evidence" value="ECO:0007669"/>
    <property type="project" value="InterPro"/>
</dbReference>
<dbReference type="PANTHER" id="PTHR24252">
    <property type="entry name" value="ACROSIN-RELATED"/>
    <property type="match status" value="1"/>
</dbReference>
<dbReference type="AlphaFoldDB" id="G3PPU0"/>
<dbReference type="CDD" id="cd00190">
    <property type="entry name" value="Tryp_SPc"/>
    <property type="match status" value="1"/>
</dbReference>
<keyword evidence="5" id="KW-0812">Transmembrane</keyword>
<dbReference type="Pfam" id="PF00089">
    <property type="entry name" value="Trypsin"/>
    <property type="match status" value="1"/>
</dbReference>
<dbReference type="Ensembl" id="ENSGACT00000019663.2">
    <property type="protein sequence ID" value="ENSGACP00000019625.2"/>
    <property type="gene ID" value="ENSGACG00000014865.2"/>
</dbReference>
<keyword evidence="8" id="KW-1185">Reference proteome</keyword>
<dbReference type="InterPro" id="IPR001254">
    <property type="entry name" value="Trypsin_dom"/>
</dbReference>
<evidence type="ECO:0000256" key="5">
    <source>
        <dbReference type="SAM" id="Phobius"/>
    </source>
</evidence>
<dbReference type="Gene3D" id="2.40.10.10">
    <property type="entry name" value="Trypsin-like serine proteases"/>
    <property type="match status" value="1"/>
</dbReference>
<dbReference type="InParanoid" id="G3PPU0"/>
<dbReference type="PANTHER" id="PTHR24252:SF7">
    <property type="entry name" value="HYALIN"/>
    <property type="match status" value="1"/>
</dbReference>
<proteinExistence type="predicted"/>
<dbReference type="SMART" id="SM00020">
    <property type="entry name" value="Tryp_SPc"/>
    <property type="match status" value="1"/>
</dbReference>
<keyword evidence="2" id="KW-0378">Hydrolase</keyword>
<reference evidence="7 8" key="1">
    <citation type="journal article" date="2021" name="G3 (Bethesda)">
        <title>Improved contiguity of the threespine stickleback genome using long-read sequencing.</title>
        <authorList>
            <person name="Nath S."/>
            <person name="Shaw D.E."/>
            <person name="White M.A."/>
        </authorList>
    </citation>
    <scope>NUCLEOTIDE SEQUENCE [LARGE SCALE GENOMIC DNA]</scope>
    <source>
        <strain evidence="7 8">Lake Benthic</strain>
    </source>
</reference>
<dbReference type="Bgee" id="ENSGACG00000014865">
    <property type="expression patterns" value="Expressed in pharyngeal gill and 2 other cell types or tissues"/>
</dbReference>
<dbReference type="PROSITE" id="PS50240">
    <property type="entry name" value="TRYPSIN_DOM"/>
    <property type="match status" value="1"/>
</dbReference>
<dbReference type="FunFam" id="2.40.10.10:FF:000057">
    <property type="entry name" value="Zgc:100868"/>
    <property type="match status" value="1"/>
</dbReference>
<keyword evidence="3" id="KW-0720">Serine protease</keyword>
<evidence type="ECO:0000256" key="4">
    <source>
        <dbReference type="ARBA" id="ARBA00023157"/>
    </source>
</evidence>
<dbReference type="PRINTS" id="PR00722">
    <property type="entry name" value="CHYMOTRYPSIN"/>
</dbReference>
<dbReference type="InterPro" id="IPR001314">
    <property type="entry name" value="Peptidase_S1A"/>
</dbReference>
<dbReference type="InterPro" id="IPR043504">
    <property type="entry name" value="Peptidase_S1_PA_chymotrypsin"/>
</dbReference>
<name>G3PPU0_GASAC</name>
<dbReference type="Proteomes" id="UP000007635">
    <property type="component" value="Chromosome XI"/>
</dbReference>
<reference evidence="7" key="3">
    <citation type="submission" date="2025-09" db="UniProtKB">
        <authorList>
            <consortium name="Ensembl"/>
        </authorList>
    </citation>
    <scope>IDENTIFICATION</scope>
</reference>
<accession>G3PPU0</accession>
<keyword evidence="1" id="KW-0645">Protease</keyword>
<keyword evidence="5" id="KW-0472">Membrane</keyword>
<reference evidence="7" key="2">
    <citation type="submission" date="2025-08" db="UniProtKB">
        <authorList>
            <consortium name="Ensembl"/>
        </authorList>
    </citation>
    <scope>IDENTIFICATION</scope>
</reference>
<evidence type="ECO:0000256" key="2">
    <source>
        <dbReference type="ARBA" id="ARBA00022801"/>
    </source>
</evidence>
<dbReference type="GO" id="GO:0006508">
    <property type="term" value="P:proteolysis"/>
    <property type="evidence" value="ECO:0007669"/>
    <property type="project" value="UniProtKB-KW"/>
</dbReference>
<organism evidence="7 8">
    <name type="scientific">Gasterosteus aculeatus aculeatus</name>
    <name type="common">three-spined stickleback</name>
    <dbReference type="NCBI Taxonomy" id="481459"/>
    <lineage>
        <taxon>Eukaryota</taxon>
        <taxon>Metazoa</taxon>
        <taxon>Chordata</taxon>
        <taxon>Craniata</taxon>
        <taxon>Vertebrata</taxon>
        <taxon>Euteleostomi</taxon>
        <taxon>Actinopterygii</taxon>
        <taxon>Neopterygii</taxon>
        <taxon>Teleostei</taxon>
        <taxon>Neoteleostei</taxon>
        <taxon>Acanthomorphata</taxon>
        <taxon>Eupercaria</taxon>
        <taxon>Perciformes</taxon>
        <taxon>Cottioidei</taxon>
        <taxon>Gasterosteales</taxon>
        <taxon>Gasterosteidae</taxon>
        <taxon>Gasterosteus</taxon>
    </lineage>
</organism>
<protein>
    <recommendedName>
        <fullName evidence="6">Peptidase S1 domain-containing protein</fullName>
    </recommendedName>
</protein>
<evidence type="ECO:0000313" key="8">
    <source>
        <dbReference type="Proteomes" id="UP000007635"/>
    </source>
</evidence>
<keyword evidence="4" id="KW-1015">Disulfide bond</keyword>
<dbReference type="InterPro" id="IPR018114">
    <property type="entry name" value="TRYPSIN_HIS"/>
</dbReference>
<evidence type="ECO:0000313" key="7">
    <source>
        <dbReference type="Ensembl" id="ENSGACP00000019625.2"/>
    </source>
</evidence>
<dbReference type="eggNOG" id="KOG3627">
    <property type="taxonomic scope" value="Eukaryota"/>
</dbReference>
<dbReference type="STRING" id="69293.ENSGACP00000019625"/>
<evidence type="ECO:0000256" key="1">
    <source>
        <dbReference type="ARBA" id="ARBA00022670"/>
    </source>
</evidence>
<dbReference type="InterPro" id="IPR009003">
    <property type="entry name" value="Peptidase_S1_PA"/>
</dbReference>
<feature type="transmembrane region" description="Helical" evidence="5">
    <location>
        <begin position="330"/>
        <end position="352"/>
    </location>
</feature>
<dbReference type="SUPFAM" id="SSF50494">
    <property type="entry name" value="Trypsin-like serine proteases"/>
    <property type="match status" value="1"/>
</dbReference>
<dbReference type="GeneTree" id="ENSGT00940000163852"/>
<evidence type="ECO:0000256" key="3">
    <source>
        <dbReference type="ARBA" id="ARBA00022825"/>
    </source>
</evidence>
<dbReference type="PROSITE" id="PS00134">
    <property type="entry name" value="TRYPSIN_HIS"/>
    <property type="match status" value="1"/>
</dbReference>
<sequence>MCVCVCGDKGVFGIRGIASQATHPWSPVELLTHTQTHTHRHTHTMEKELLVFGALLLLLTAGSDAQPDVCGLAPRNNRIVGGENAPAGSWPWQVSLHQSFGHFCGGSLINSQWVLSAAHCFSSTSPSGLTVYLGRDSQQLFNLNEVSRSVSQVIRHPGYSSQTNDNDIALLRLSSPVTFTDYIQPVCLAAEGSEFSAGTSCWVTGWGTVGSDVPLPLPQRLQEVQVPVVSNSRCNAAYGSITSNMVCAGADAGGRDSCQVNSGGPLVSKNGSRWVQAGVVSFRDQCALAGFPGVYARVSQYQTWINSQTGTNQTGFVVFMGNGTTSGTPAAASLSVALLLSLLPVLFSLVVLD</sequence>
<keyword evidence="5" id="KW-1133">Transmembrane helix</keyword>
<dbReference type="OMA" id="CNDAYNG"/>
<feature type="domain" description="Peptidase S1" evidence="6">
    <location>
        <begin position="79"/>
        <end position="310"/>
    </location>
</feature>
<evidence type="ECO:0000259" key="6">
    <source>
        <dbReference type="PROSITE" id="PS50240"/>
    </source>
</evidence>